<evidence type="ECO:0000313" key="2">
    <source>
        <dbReference type="Proteomes" id="UP000733379"/>
    </source>
</evidence>
<protein>
    <submittedName>
        <fullName evidence="1">DUF4351 domain-containing protein</fullName>
    </submittedName>
</protein>
<gene>
    <name evidence="1" type="ORF">KO481_00425</name>
</gene>
<accession>A0ABS6ASM5</accession>
<comment type="caution">
    <text evidence="1">The sequence shown here is derived from an EMBL/GenBank/DDBJ whole genome shotgun (WGS) entry which is preliminary data.</text>
</comment>
<organism evidence="1 2">
    <name type="scientific">Nocardia albiluteola</name>
    <dbReference type="NCBI Taxonomy" id="2842303"/>
    <lineage>
        <taxon>Bacteria</taxon>
        <taxon>Bacillati</taxon>
        <taxon>Actinomycetota</taxon>
        <taxon>Actinomycetes</taxon>
        <taxon>Mycobacteriales</taxon>
        <taxon>Nocardiaceae</taxon>
        <taxon>Nocardia</taxon>
    </lineage>
</organism>
<dbReference type="PANTHER" id="PTHR34613:SF1">
    <property type="entry name" value="SLL6017 PROTEIN"/>
    <property type="match status" value="1"/>
</dbReference>
<proteinExistence type="predicted"/>
<dbReference type="RefSeq" id="WP_215914931.1">
    <property type="nucleotide sequence ID" value="NZ_JAHKNI010000001.1"/>
</dbReference>
<name>A0ABS6ASM5_9NOCA</name>
<evidence type="ECO:0000313" key="1">
    <source>
        <dbReference type="EMBL" id="MBU3059999.1"/>
    </source>
</evidence>
<keyword evidence="2" id="KW-1185">Reference proteome</keyword>
<reference evidence="1 2" key="1">
    <citation type="submission" date="2021-06" db="EMBL/GenBank/DDBJ databases">
        <title>Actinomycetes sequencing.</title>
        <authorList>
            <person name="Shan Q."/>
        </authorList>
    </citation>
    <scope>NUCLEOTIDE SEQUENCE [LARGE SCALE GENOMIC DNA]</scope>
    <source>
        <strain evidence="1 2">NEAU-G5</strain>
    </source>
</reference>
<dbReference type="EMBL" id="JAHKNI010000001">
    <property type="protein sequence ID" value="MBU3059999.1"/>
    <property type="molecule type" value="Genomic_DNA"/>
</dbReference>
<dbReference type="Proteomes" id="UP000733379">
    <property type="component" value="Unassembled WGS sequence"/>
</dbReference>
<dbReference type="PANTHER" id="PTHR34613">
    <property type="entry name" value="SLL0800 PROTEIN"/>
    <property type="match status" value="1"/>
</dbReference>
<sequence length="297" mass="33027">MPTLLHEGLVDIFKSRPELATWFLEQTFGVSLPEYKRIHAEPCDFTDTGPKEFRGDVALALNDRSGKAVAGISVEVQLGRDKTRHFAWPVYVATLRARLQCPTYLLVIAPRAPIARLCRLPIELGHPGLVLRPLVLGPELIPELTDPAEAIAEPERAVLSGMAHGDGPNADAVLNALLAGLSKTDTDRGLLYTDLVTAVLSRAGQRRLEELMATTYEYQSNLARKYVEEGREKGRQEGRQEGRAQGEARMLLRFLGKRGITVTEDVEARIMACTDREQIERWADKVDIIDSADELFE</sequence>